<evidence type="ECO:0000256" key="1">
    <source>
        <dbReference type="SAM" id="MobiDB-lite"/>
    </source>
</evidence>
<feature type="region of interest" description="Disordered" evidence="1">
    <location>
        <begin position="1"/>
        <end position="169"/>
    </location>
</feature>
<reference evidence="2 3" key="1">
    <citation type="journal article" date="2017" name="G3 (Bethesda)">
        <title>First Draft Genome Sequence of the Pathogenic Fungus Lomentospora prolificans (Formerly Scedosporium prolificans).</title>
        <authorList>
            <person name="Luo R."/>
            <person name="Zimin A."/>
            <person name="Workman R."/>
            <person name="Fan Y."/>
            <person name="Pertea G."/>
            <person name="Grossman N."/>
            <person name="Wear M.P."/>
            <person name="Jia B."/>
            <person name="Miller H."/>
            <person name="Casadevall A."/>
            <person name="Timp W."/>
            <person name="Zhang S.X."/>
            <person name="Salzberg S.L."/>
        </authorList>
    </citation>
    <scope>NUCLEOTIDE SEQUENCE [LARGE SCALE GENOMIC DNA]</scope>
    <source>
        <strain evidence="2 3">JHH-5317</strain>
    </source>
</reference>
<feature type="compositionally biased region" description="Polar residues" evidence="1">
    <location>
        <begin position="1"/>
        <end position="11"/>
    </location>
</feature>
<dbReference type="AlphaFoldDB" id="A0A2N3NKH6"/>
<dbReference type="OrthoDB" id="3260716at2759"/>
<evidence type="ECO:0000313" key="3">
    <source>
        <dbReference type="Proteomes" id="UP000233524"/>
    </source>
</evidence>
<dbReference type="Proteomes" id="UP000233524">
    <property type="component" value="Unassembled WGS sequence"/>
</dbReference>
<accession>A0A2N3NKH6</accession>
<gene>
    <name evidence="2" type="ORF">jhhlp_000317</name>
</gene>
<comment type="caution">
    <text evidence="2">The sequence shown here is derived from an EMBL/GenBank/DDBJ whole genome shotgun (WGS) entry which is preliminary data.</text>
</comment>
<evidence type="ECO:0000313" key="2">
    <source>
        <dbReference type="EMBL" id="PKS12976.1"/>
    </source>
</evidence>
<feature type="compositionally biased region" description="Polar residues" evidence="1">
    <location>
        <begin position="71"/>
        <end position="83"/>
    </location>
</feature>
<sequence length="169" mass="18227">MASRNPESLSNEGEFHARVPRSEPMMKGGHAPGVHVGNDAVREFHAEMHPAGTAPKESSFWPHPQYESPGQAFNPQMEQSTRTEASDTLRGATSADVHQGWGHPGQGTTAKDFQGGHGDRTGLTGVGANKSDPIRERRLDRDVPAGSRGKQNPDNIQPASEKLPESFDV</sequence>
<protein>
    <submittedName>
        <fullName evidence="2">Uncharacterized protein</fullName>
    </submittedName>
</protein>
<dbReference type="InParanoid" id="A0A2N3NKH6"/>
<feature type="compositionally biased region" description="Polar residues" evidence="1">
    <location>
        <begin position="149"/>
        <end position="158"/>
    </location>
</feature>
<dbReference type="VEuPathDB" id="FungiDB:jhhlp_000317"/>
<keyword evidence="3" id="KW-1185">Reference proteome</keyword>
<organism evidence="2 3">
    <name type="scientific">Lomentospora prolificans</name>
    <dbReference type="NCBI Taxonomy" id="41688"/>
    <lineage>
        <taxon>Eukaryota</taxon>
        <taxon>Fungi</taxon>
        <taxon>Dikarya</taxon>
        <taxon>Ascomycota</taxon>
        <taxon>Pezizomycotina</taxon>
        <taxon>Sordariomycetes</taxon>
        <taxon>Hypocreomycetidae</taxon>
        <taxon>Microascales</taxon>
        <taxon>Microascaceae</taxon>
        <taxon>Lomentospora</taxon>
    </lineage>
</organism>
<proteinExistence type="predicted"/>
<feature type="compositionally biased region" description="Basic and acidic residues" evidence="1">
    <location>
        <begin position="132"/>
        <end position="143"/>
    </location>
</feature>
<dbReference type="EMBL" id="NLAX01000002">
    <property type="protein sequence ID" value="PKS12976.1"/>
    <property type="molecule type" value="Genomic_DNA"/>
</dbReference>
<name>A0A2N3NKH6_9PEZI</name>